<sequence length="114" mass="12437">MLGVQFALFNAAMNPGAPDCDFGPQTDAATIRFQRARGLLQDGIVGRNTWTSLQGELINSGLSDAYGTYWNDRADGLRFYYQFISNTWFVLDPYATPPGYRAMNALGTGGGLCP</sequence>
<reference evidence="2" key="1">
    <citation type="journal article" date="2014" name="Int. J. Syst. Evol. Microbiol.">
        <title>Complete genome sequence of Corynebacterium casei LMG S-19264T (=DSM 44701T), isolated from a smear-ripened cheese.</title>
        <authorList>
            <consortium name="US DOE Joint Genome Institute (JGI-PGF)"/>
            <person name="Walter F."/>
            <person name="Albersmeier A."/>
            <person name="Kalinowski J."/>
            <person name="Ruckert C."/>
        </authorList>
    </citation>
    <scope>NUCLEOTIDE SEQUENCE</scope>
    <source>
        <strain evidence="2">VKM Ac-1321</strain>
    </source>
</reference>
<keyword evidence="3" id="KW-1185">Reference proteome</keyword>
<dbReference type="InterPro" id="IPR002477">
    <property type="entry name" value="Peptidoglycan-bd-like"/>
</dbReference>
<proteinExistence type="predicted"/>
<dbReference type="InterPro" id="IPR036366">
    <property type="entry name" value="PGBDSf"/>
</dbReference>
<gene>
    <name evidence="2" type="ORF">GCM10017581_064330</name>
</gene>
<accession>A0A9W6KQN6</accession>
<evidence type="ECO:0000313" key="2">
    <source>
        <dbReference type="EMBL" id="GLL04686.1"/>
    </source>
</evidence>
<dbReference type="InterPro" id="IPR036365">
    <property type="entry name" value="PGBD-like_sf"/>
</dbReference>
<name>A0A9W6KQN6_9ACTN</name>
<comment type="caution">
    <text evidence="2">The sequence shown here is derived from an EMBL/GenBank/DDBJ whole genome shotgun (WGS) entry which is preliminary data.</text>
</comment>
<protein>
    <recommendedName>
        <fullName evidence="1">Peptidoglycan binding-like domain-containing protein</fullName>
    </recommendedName>
</protein>
<dbReference type="AlphaFoldDB" id="A0A9W6KQN6"/>
<dbReference type="Proteomes" id="UP001143480">
    <property type="component" value="Unassembled WGS sequence"/>
</dbReference>
<dbReference type="SUPFAM" id="SSF47090">
    <property type="entry name" value="PGBD-like"/>
    <property type="match status" value="1"/>
</dbReference>
<reference evidence="2" key="2">
    <citation type="submission" date="2023-01" db="EMBL/GenBank/DDBJ databases">
        <authorList>
            <person name="Sun Q."/>
            <person name="Evtushenko L."/>
        </authorList>
    </citation>
    <scope>NUCLEOTIDE SEQUENCE</scope>
    <source>
        <strain evidence="2">VKM Ac-1321</strain>
    </source>
</reference>
<organism evidence="2 3">
    <name type="scientific">Dactylosporangium matsuzakiense</name>
    <dbReference type="NCBI Taxonomy" id="53360"/>
    <lineage>
        <taxon>Bacteria</taxon>
        <taxon>Bacillati</taxon>
        <taxon>Actinomycetota</taxon>
        <taxon>Actinomycetes</taxon>
        <taxon>Micromonosporales</taxon>
        <taxon>Micromonosporaceae</taxon>
        <taxon>Dactylosporangium</taxon>
    </lineage>
</organism>
<evidence type="ECO:0000313" key="3">
    <source>
        <dbReference type="Proteomes" id="UP001143480"/>
    </source>
</evidence>
<dbReference type="RefSeq" id="WP_261961858.1">
    <property type="nucleotide sequence ID" value="NZ_BAAAXA010000001.1"/>
</dbReference>
<dbReference type="EMBL" id="BSFP01000048">
    <property type="protein sequence ID" value="GLL04686.1"/>
    <property type="molecule type" value="Genomic_DNA"/>
</dbReference>
<evidence type="ECO:0000259" key="1">
    <source>
        <dbReference type="Pfam" id="PF01471"/>
    </source>
</evidence>
<feature type="domain" description="Peptidoglycan binding-like" evidence="1">
    <location>
        <begin position="14"/>
        <end position="53"/>
    </location>
</feature>
<dbReference type="Gene3D" id="1.10.101.10">
    <property type="entry name" value="PGBD-like superfamily/PGBD"/>
    <property type="match status" value="1"/>
</dbReference>
<dbReference type="Pfam" id="PF01471">
    <property type="entry name" value="PG_binding_1"/>
    <property type="match status" value="1"/>
</dbReference>